<dbReference type="KEGG" id="spav:Spa2297_32395"/>
<dbReference type="SUPFAM" id="SSF160582">
    <property type="entry name" value="MbtH-like"/>
    <property type="match status" value="1"/>
</dbReference>
<evidence type="ECO:0000313" key="5">
    <source>
        <dbReference type="Proteomes" id="UP000078468"/>
    </source>
</evidence>
<feature type="region of interest" description="Disordered" evidence="1">
    <location>
        <begin position="67"/>
        <end position="92"/>
    </location>
</feature>
<proteinExistence type="predicted"/>
<evidence type="ECO:0000313" key="3">
    <source>
        <dbReference type="EMBL" id="ANJ11826.1"/>
    </source>
</evidence>
<name>A0A191V9W8_9ACTN</name>
<keyword evidence="3" id="KW-0614">Plasmid</keyword>
<reference evidence="4 6" key="2">
    <citation type="submission" date="2024-01" db="EMBL/GenBank/DDBJ databases">
        <title>Genome mining of biosynthetic gene clusters to explore secondary metabolites of Streptomyces sp.</title>
        <authorList>
            <person name="Baig A."/>
            <person name="Ajitkumar Shintre N."/>
            <person name="Kumar H."/>
            <person name="Anbarasu A."/>
            <person name="Ramaiah S."/>
        </authorList>
    </citation>
    <scope>NUCLEOTIDE SEQUENCE [LARGE SCALE GENOMIC DNA]</scope>
    <source>
        <strain evidence="4 6">A03</strain>
    </source>
</reference>
<dbReference type="InterPro" id="IPR005153">
    <property type="entry name" value="MbtH-like_dom"/>
</dbReference>
<dbReference type="PANTHER" id="PTHR38444:SF1">
    <property type="entry name" value="ENTEROBACTIN BIOSYNTHESIS PROTEIN YBDZ"/>
    <property type="match status" value="1"/>
</dbReference>
<dbReference type="Gene3D" id="3.90.820.10">
    <property type="entry name" value="Structural Genomics, Unknown Function 30-nov-00 1gh9 Mol_id"/>
    <property type="match status" value="1"/>
</dbReference>
<dbReference type="EMBL" id="CP015867">
    <property type="protein sequence ID" value="ANJ11826.1"/>
    <property type="molecule type" value="Genomic_DNA"/>
</dbReference>
<organism evidence="3 5">
    <name type="scientific">Streptomyces parvulus</name>
    <dbReference type="NCBI Taxonomy" id="146923"/>
    <lineage>
        <taxon>Bacteria</taxon>
        <taxon>Bacillati</taxon>
        <taxon>Actinomycetota</taxon>
        <taxon>Actinomycetes</taxon>
        <taxon>Kitasatosporales</taxon>
        <taxon>Streptomycetaceae</taxon>
        <taxon>Streptomyces</taxon>
    </lineage>
</organism>
<dbReference type="SMART" id="SM00923">
    <property type="entry name" value="MbtH"/>
    <property type="match status" value="1"/>
</dbReference>
<dbReference type="InterPro" id="IPR038020">
    <property type="entry name" value="MbtH-like_sf"/>
</dbReference>
<dbReference type="Proteomes" id="UP000078468">
    <property type="component" value="Plasmid pspa1"/>
</dbReference>
<evidence type="ECO:0000256" key="1">
    <source>
        <dbReference type="SAM" id="MobiDB-lite"/>
    </source>
</evidence>
<evidence type="ECO:0000259" key="2">
    <source>
        <dbReference type="SMART" id="SM00923"/>
    </source>
</evidence>
<geneLocation type="plasmid" evidence="5">
    <name>pspa1</name>
</geneLocation>
<dbReference type="Pfam" id="PF03621">
    <property type="entry name" value="MbtH"/>
    <property type="match status" value="1"/>
</dbReference>
<sequence>MSVSTDRLERHIVVINEEEQYSIWPEGKAVPAGWRAVGDPAPKEQCLEYIEAHWTDMRPLSLRRAMAGEQQPSGAAGVSASRPQEEIVVHGG</sequence>
<dbReference type="AlphaFoldDB" id="A0A191V9W8"/>
<dbReference type="GeneID" id="91309618"/>
<feature type="domain" description="MbtH-like" evidence="2">
    <location>
        <begin position="4"/>
        <end position="52"/>
    </location>
</feature>
<feature type="compositionally biased region" description="Basic and acidic residues" evidence="1">
    <location>
        <begin position="83"/>
        <end position="92"/>
    </location>
</feature>
<dbReference type="Proteomes" id="UP001585018">
    <property type="component" value="Unassembled WGS sequence"/>
</dbReference>
<dbReference type="PANTHER" id="PTHR38444">
    <property type="entry name" value="ENTEROBACTIN BIOSYNTHESIS PROTEIN YBDZ"/>
    <property type="match status" value="1"/>
</dbReference>
<evidence type="ECO:0000313" key="6">
    <source>
        <dbReference type="Proteomes" id="UP001585018"/>
    </source>
</evidence>
<accession>A0A191V9W8</accession>
<geneLocation type="plasmid" evidence="3">
    <name>pSPA1</name>
</geneLocation>
<dbReference type="GO" id="GO:0005829">
    <property type="term" value="C:cytosol"/>
    <property type="evidence" value="ECO:0007669"/>
    <property type="project" value="TreeGrafter"/>
</dbReference>
<evidence type="ECO:0000313" key="4">
    <source>
        <dbReference type="EMBL" id="MFB8753784.1"/>
    </source>
</evidence>
<dbReference type="RefSeq" id="WP_064732153.1">
    <property type="nucleotide sequence ID" value="NZ_CBDRAY010000044.1"/>
</dbReference>
<dbReference type="GO" id="GO:0019290">
    <property type="term" value="P:siderophore biosynthetic process"/>
    <property type="evidence" value="ECO:0007669"/>
    <property type="project" value="TreeGrafter"/>
</dbReference>
<gene>
    <name evidence="3" type="ORF">Spa2297_32395</name>
    <name evidence="4" type="ORF">VSS30_33740</name>
</gene>
<dbReference type="EMBL" id="JAYMRR010000031">
    <property type="protein sequence ID" value="MFB8753784.1"/>
    <property type="molecule type" value="Genomic_DNA"/>
</dbReference>
<keyword evidence="6" id="KW-1185">Reference proteome</keyword>
<reference evidence="3 5" key="1">
    <citation type="submission" date="2016-05" db="EMBL/GenBank/DDBJ databases">
        <title>Non-Contiguous Finished Genome Sequence of Streptomyces parvulus 2297 Integrated Site-Specifically with Actinophage R4.</title>
        <authorList>
            <person name="Nishizawa T."/>
            <person name="Miura T."/>
            <person name="Harada C."/>
            <person name="Guo Y."/>
            <person name="Narisawa K."/>
            <person name="Ohta H."/>
            <person name="Takahashi H."/>
            <person name="Shirai M."/>
        </authorList>
    </citation>
    <scope>NUCLEOTIDE SEQUENCE [LARGE SCALE GENOMIC DNA]</scope>
    <source>
        <strain evidence="3 5">2297</strain>
        <plasmid evidence="3">pSPA1</plasmid>
        <plasmid evidence="5">pspa1</plasmid>
    </source>
</reference>
<dbReference type="InterPro" id="IPR037407">
    <property type="entry name" value="MLP_fam"/>
</dbReference>
<protein>
    <submittedName>
        <fullName evidence="4">MbtH family NRPS accessory protein</fullName>
    </submittedName>
</protein>